<protein>
    <recommendedName>
        <fullName evidence="4">TonB-dependent receptor</fullName>
    </recommendedName>
</protein>
<evidence type="ECO:0000313" key="2">
    <source>
        <dbReference type="EMBL" id="KOH43372.1"/>
    </source>
</evidence>
<organism evidence="2 3">
    <name type="scientific">Sunxiuqinia dokdonensis</name>
    <dbReference type="NCBI Taxonomy" id="1409788"/>
    <lineage>
        <taxon>Bacteria</taxon>
        <taxon>Pseudomonadati</taxon>
        <taxon>Bacteroidota</taxon>
        <taxon>Bacteroidia</taxon>
        <taxon>Marinilabiliales</taxon>
        <taxon>Prolixibacteraceae</taxon>
        <taxon>Sunxiuqinia</taxon>
    </lineage>
</organism>
<accession>A0A0L8V589</accession>
<reference evidence="3" key="1">
    <citation type="submission" date="2015-07" db="EMBL/GenBank/DDBJ databases">
        <title>Genome sequencing of Sunxiuqinia dokdonensis strain SK.</title>
        <authorList>
            <person name="Ahn S."/>
            <person name="Kim B.-C."/>
        </authorList>
    </citation>
    <scope>NUCLEOTIDE SEQUENCE [LARGE SCALE GENOMIC DNA]</scope>
    <source>
        <strain evidence="3">SK</strain>
    </source>
</reference>
<dbReference type="AlphaFoldDB" id="A0A0L8V589"/>
<keyword evidence="3" id="KW-1185">Reference proteome</keyword>
<feature type="chain" id="PRO_5005591580" description="TonB-dependent receptor" evidence="1">
    <location>
        <begin position="20"/>
        <end position="119"/>
    </location>
</feature>
<evidence type="ECO:0008006" key="4">
    <source>
        <dbReference type="Google" id="ProtNLM"/>
    </source>
</evidence>
<comment type="caution">
    <text evidence="2">The sequence shown here is derived from an EMBL/GenBank/DDBJ whole genome shotgun (WGS) entry which is preliminary data.</text>
</comment>
<evidence type="ECO:0000256" key="1">
    <source>
        <dbReference type="SAM" id="SignalP"/>
    </source>
</evidence>
<dbReference type="EMBL" id="LGIA01000190">
    <property type="protein sequence ID" value="KOH43372.1"/>
    <property type="molecule type" value="Genomic_DNA"/>
</dbReference>
<dbReference type="Pfam" id="PF13715">
    <property type="entry name" value="CarbopepD_reg_2"/>
    <property type="match status" value="1"/>
</dbReference>
<dbReference type="SUPFAM" id="SSF49464">
    <property type="entry name" value="Carboxypeptidase regulatory domain-like"/>
    <property type="match status" value="1"/>
</dbReference>
<gene>
    <name evidence="2" type="ORF">NC99_37990</name>
</gene>
<name>A0A0L8V589_9BACT</name>
<dbReference type="InterPro" id="IPR008969">
    <property type="entry name" value="CarboxyPept-like_regulatory"/>
</dbReference>
<evidence type="ECO:0000313" key="3">
    <source>
        <dbReference type="Proteomes" id="UP000036958"/>
    </source>
</evidence>
<dbReference type="RefSeq" id="WP_053186747.1">
    <property type="nucleotide sequence ID" value="NZ_LGIA01000190.1"/>
</dbReference>
<dbReference type="STRING" id="1409788.NC99_37990"/>
<keyword evidence="1" id="KW-0732">Signal</keyword>
<feature type="signal peptide" evidence="1">
    <location>
        <begin position="1"/>
        <end position="19"/>
    </location>
</feature>
<dbReference type="Gene3D" id="2.60.40.1120">
    <property type="entry name" value="Carboxypeptidase-like, regulatory domain"/>
    <property type="match status" value="1"/>
</dbReference>
<dbReference type="Proteomes" id="UP000036958">
    <property type="component" value="Unassembled WGS sequence"/>
</dbReference>
<sequence length="119" mass="13173">MKALIVTVLFAGILSFSFASEKENQQAEKDKTETKSFTTLRGQVVDQKTNEALVGVKVVLEGTDQVAYTDFDGKYHFENIETGAYNLTASYISYEQTSVENVGVSLKKSQVDFSLRTAN</sequence>
<dbReference type="OrthoDB" id="603275at2"/>
<proteinExistence type="predicted"/>